<proteinExistence type="predicted"/>
<reference evidence="2" key="1">
    <citation type="submission" date="2021-05" db="EMBL/GenBank/DDBJ databases">
        <authorList>
            <person name="Alioto T."/>
            <person name="Alioto T."/>
            <person name="Gomez Garrido J."/>
        </authorList>
    </citation>
    <scope>NUCLEOTIDE SEQUENCE</scope>
</reference>
<feature type="transmembrane region" description="Helical" evidence="1">
    <location>
        <begin position="29"/>
        <end position="49"/>
    </location>
</feature>
<keyword evidence="1" id="KW-1133">Transmembrane helix</keyword>
<evidence type="ECO:0000313" key="2">
    <source>
        <dbReference type="EMBL" id="CAG6769477.1"/>
    </source>
</evidence>
<dbReference type="AlphaFoldDB" id="A0A8D9ART6"/>
<name>A0A8D9ART6_9HEMI</name>
<keyword evidence="1" id="KW-0472">Membrane</keyword>
<dbReference type="EMBL" id="HBUF01579030">
    <property type="protein sequence ID" value="CAG6769477.1"/>
    <property type="molecule type" value="Transcribed_RNA"/>
</dbReference>
<accession>A0A8D9ART6</accession>
<sequence length="116" mass="13725">MENQQGPIYAQTEQNWTSRERFSSSCNYFFSWLLVLFSLEFKVGCYLLVIYNEKVLFHIVDCYSKFSIGSQHDILSAALNGNVNKFKLKYKILILGYSKNFFYIYYLSVDCRPSYN</sequence>
<evidence type="ECO:0000256" key="1">
    <source>
        <dbReference type="SAM" id="Phobius"/>
    </source>
</evidence>
<organism evidence="2">
    <name type="scientific">Cacopsylla melanoneura</name>
    <dbReference type="NCBI Taxonomy" id="428564"/>
    <lineage>
        <taxon>Eukaryota</taxon>
        <taxon>Metazoa</taxon>
        <taxon>Ecdysozoa</taxon>
        <taxon>Arthropoda</taxon>
        <taxon>Hexapoda</taxon>
        <taxon>Insecta</taxon>
        <taxon>Pterygota</taxon>
        <taxon>Neoptera</taxon>
        <taxon>Paraneoptera</taxon>
        <taxon>Hemiptera</taxon>
        <taxon>Sternorrhyncha</taxon>
        <taxon>Psylloidea</taxon>
        <taxon>Psyllidae</taxon>
        <taxon>Psyllinae</taxon>
        <taxon>Cacopsylla</taxon>
    </lineage>
</organism>
<protein>
    <submittedName>
        <fullName evidence="2">Uncharacterized protein</fullName>
    </submittedName>
</protein>
<keyword evidence="1" id="KW-0812">Transmembrane</keyword>